<gene>
    <name evidence="1" type="ORF">GCM10008018_36550</name>
</gene>
<evidence type="ECO:0000313" key="2">
    <source>
        <dbReference type="Proteomes" id="UP000615455"/>
    </source>
</evidence>
<organism evidence="1 2">
    <name type="scientific">Paenibacillus marchantiophytorum</name>
    <dbReference type="NCBI Taxonomy" id="1619310"/>
    <lineage>
        <taxon>Bacteria</taxon>
        <taxon>Bacillati</taxon>
        <taxon>Bacillota</taxon>
        <taxon>Bacilli</taxon>
        <taxon>Bacillales</taxon>
        <taxon>Paenibacillaceae</taxon>
        <taxon>Paenibacillus</taxon>
    </lineage>
</organism>
<dbReference type="Proteomes" id="UP000615455">
    <property type="component" value="Unassembled WGS sequence"/>
</dbReference>
<keyword evidence="2" id="KW-1185">Reference proteome</keyword>
<name>A0ABQ1EUP5_9BACL</name>
<sequence>MSNIIQITNKQNGNKKKAQQLFTQYGFDFDTELETDIEQLRKSWSKSDVEISREEAIQVAADFYRRYPVLMEYVRNSDLVLKGN</sequence>
<proteinExistence type="predicted"/>
<protein>
    <submittedName>
        <fullName evidence="1">Uncharacterized protein</fullName>
    </submittedName>
</protein>
<comment type="caution">
    <text evidence="1">The sequence shown here is derived from an EMBL/GenBank/DDBJ whole genome shotgun (WGS) entry which is preliminary data.</text>
</comment>
<accession>A0ABQ1EUP5</accession>
<dbReference type="RefSeq" id="WP_189013668.1">
    <property type="nucleotide sequence ID" value="NZ_BMHE01000018.1"/>
</dbReference>
<dbReference type="EMBL" id="BMHE01000018">
    <property type="protein sequence ID" value="GFZ87070.1"/>
    <property type="molecule type" value="Genomic_DNA"/>
</dbReference>
<reference evidence="2" key="1">
    <citation type="journal article" date="2019" name="Int. J. Syst. Evol. Microbiol.">
        <title>The Global Catalogue of Microorganisms (GCM) 10K type strain sequencing project: providing services to taxonomists for standard genome sequencing and annotation.</title>
        <authorList>
            <consortium name="The Broad Institute Genomics Platform"/>
            <consortium name="The Broad Institute Genome Sequencing Center for Infectious Disease"/>
            <person name="Wu L."/>
            <person name="Ma J."/>
        </authorList>
    </citation>
    <scope>NUCLEOTIDE SEQUENCE [LARGE SCALE GENOMIC DNA]</scope>
    <source>
        <strain evidence="2">CGMCC 1.15043</strain>
    </source>
</reference>
<evidence type="ECO:0000313" key="1">
    <source>
        <dbReference type="EMBL" id="GFZ87070.1"/>
    </source>
</evidence>